<gene>
    <name evidence="1" type="ORF">SAMN05421819_4198</name>
</gene>
<evidence type="ECO:0000313" key="1">
    <source>
        <dbReference type="EMBL" id="SEG67184.1"/>
    </source>
</evidence>
<dbReference type="Proteomes" id="UP000236728">
    <property type="component" value="Unassembled WGS sequence"/>
</dbReference>
<accession>A0A1H6C2I4</accession>
<protein>
    <submittedName>
        <fullName evidence="1">Uncharacterized protein</fullName>
    </submittedName>
</protein>
<proteinExistence type="predicted"/>
<sequence>MQDIGAGCRGALTDAGGVMESTLLDAKGAVCCVTFWGMQTAGHSMNCRLSDVKVLVCVRCTVR</sequence>
<dbReference type="AlphaFoldDB" id="A0A1H6C2I4"/>
<name>A0A1H6C2I4_9BACT</name>
<dbReference type="EMBL" id="FNVA01000008">
    <property type="protein sequence ID" value="SEG67184.1"/>
    <property type="molecule type" value="Genomic_DNA"/>
</dbReference>
<keyword evidence="2" id="KW-1185">Reference proteome</keyword>
<reference evidence="1 2" key="1">
    <citation type="submission" date="2016-10" db="EMBL/GenBank/DDBJ databases">
        <authorList>
            <person name="de Groot N.N."/>
        </authorList>
    </citation>
    <scope>NUCLEOTIDE SEQUENCE [LARGE SCALE GENOMIC DNA]</scope>
    <source>
        <strain evidence="1 2">DSM 22489</strain>
    </source>
</reference>
<evidence type="ECO:0000313" key="2">
    <source>
        <dbReference type="Proteomes" id="UP000236728"/>
    </source>
</evidence>
<organism evidence="1 2">
    <name type="scientific">Bryocella elongata</name>
    <dbReference type="NCBI Taxonomy" id="863522"/>
    <lineage>
        <taxon>Bacteria</taxon>
        <taxon>Pseudomonadati</taxon>
        <taxon>Acidobacteriota</taxon>
        <taxon>Terriglobia</taxon>
        <taxon>Terriglobales</taxon>
        <taxon>Acidobacteriaceae</taxon>
        <taxon>Bryocella</taxon>
    </lineage>
</organism>